<comment type="caution">
    <text evidence="6">The sequence shown here is derived from an EMBL/GenBank/DDBJ whole genome shotgun (WGS) entry which is preliminary data.</text>
</comment>
<keyword evidence="7" id="KW-1185">Reference proteome</keyword>
<dbReference type="Proteomes" id="UP000789901">
    <property type="component" value="Unassembled WGS sequence"/>
</dbReference>
<dbReference type="PANTHER" id="PTHR44329:SF288">
    <property type="entry name" value="MITOGEN-ACTIVATED PROTEIN KINASE KINASE KINASE 20"/>
    <property type="match status" value="1"/>
</dbReference>
<dbReference type="InterPro" id="IPR011009">
    <property type="entry name" value="Kinase-like_dom_sf"/>
</dbReference>
<dbReference type="Gene3D" id="1.10.510.10">
    <property type="entry name" value="Transferase(Phosphotransferase) domain 1"/>
    <property type="match status" value="1"/>
</dbReference>
<evidence type="ECO:0000313" key="6">
    <source>
        <dbReference type="EMBL" id="CAG8522706.1"/>
    </source>
</evidence>
<dbReference type="SUPFAM" id="SSF56112">
    <property type="entry name" value="Protein kinase-like (PK-like)"/>
    <property type="match status" value="1"/>
</dbReference>
<keyword evidence="4" id="KW-0067">ATP-binding</keyword>
<reference evidence="6 7" key="1">
    <citation type="submission" date="2021-06" db="EMBL/GenBank/DDBJ databases">
        <authorList>
            <person name="Kallberg Y."/>
            <person name="Tangrot J."/>
            <person name="Rosling A."/>
        </authorList>
    </citation>
    <scope>NUCLEOTIDE SEQUENCE [LARGE SCALE GENOMIC DNA]</scope>
    <source>
        <strain evidence="6 7">120-4 pot B 10/14</strain>
    </source>
</reference>
<dbReference type="InterPro" id="IPR051681">
    <property type="entry name" value="Ser/Thr_Kinases-Pseudokinases"/>
</dbReference>
<dbReference type="PROSITE" id="PS50011">
    <property type="entry name" value="PROTEIN_KINASE_DOM"/>
    <property type="match status" value="1"/>
</dbReference>
<dbReference type="EMBL" id="CAJVQB010001142">
    <property type="protein sequence ID" value="CAG8522706.1"/>
    <property type="molecule type" value="Genomic_DNA"/>
</dbReference>
<evidence type="ECO:0000256" key="1">
    <source>
        <dbReference type="ARBA" id="ARBA00022679"/>
    </source>
</evidence>
<dbReference type="Pfam" id="PF08238">
    <property type="entry name" value="Sel1"/>
    <property type="match status" value="4"/>
</dbReference>
<keyword evidence="1" id="KW-0808">Transferase</keyword>
<accession>A0ABM8W4H2</accession>
<proteinExistence type="predicted"/>
<keyword evidence="3" id="KW-0418">Kinase</keyword>
<dbReference type="InterPro" id="IPR011990">
    <property type="entry name" value="TPR-like_helical_dom_sf"/>
</dbReference>
<protein>
    <submittedName>
        <fullName evidence="6">39066_t:CDS:1</fullName>
    </submittedName>
</protein>
<dbReference type="SMART" id="SM00671">
    <property type="entry name" value="SEL1"/>
    <property type="match status" value="4"/>
</dbReference>
<dbReference type="Pfam" id="PF07714">
    <property type="entry name" value="PK_Tyr_Ser-Thr"/>
    <property type="match status" value="1"/>
</dbReference>
<dbReference type="InterPro" id="IPR001245">
    <property type="entry name" value="Ser-Thr/Tyr_kinase_cat_dom"/>
</dbReference>
<name>A0ABM8W4H2_GIGMA</name>
<dbReference type="InterPro" id="IPR000719">
    <property type="entry name" value="Prot_kinase_dom"/>
</dbReference>
<evidence type="ECO:0000256" key="3">
    <source>
        <dbReference type="ARBA" id="ARBA00022777"/>
    </source>
</evidence>
<keyword evidence="2" id="KW-0547">Nucleotide-binding</keyword>
<dbReference type="PANTHER" id="PTHR44329">
    <property type="entry name" value="SERINE/THREONINE-PROTEIN KINASE TNNI3K-RELATED"/>
    <property type="match status" value="1"/>
</dbReference>
<evidence type="ECO:0000256" key="4">
    <source>
        <dbReference type="ARBA" id="ARBA00022840"/>
    </source>
</evidence>
<evidence type="ECO:0000256" key="2">
    <source>
        <dbReference type="ARBA" id="ARBA00022741"/>
    </source>
</evidence>
<feature type="domain" description="Protein kinase" evidence="5">
    <location>
        <begin position="135"/>
        <end position="416"/>
    </location>
</feature>
<evidence type="ECO:0000313" key="7">
    <source>
        <dbReference type="Proteomes" id="UP000789901"/>
    </source>
</evidence>
<dbReference type="InterPro" id="IPR006597">
    <property type="entry name" value="Sel1-like"/>
</dbReference>
<dbReference type="Gene3D" id="1.25.40.10">
    <property type="entry name" value="Tetratricopeptide repeat domain"/>
    <property type="match status" value="1"/>
</dbReference>
<sequence length="706" mass="81259">MANELKELINNIIEKEINDIDDEGNEIIQKYEHSSFSNISVINTSPFGNVSTATWQNSTVILKSITIDTSIIDSEIISEIKNIKSTEIIPFETTINNKIIITNAIKLFINEAYHEKWIETKVIEGKINEHNIDEFEDYKLISSGASSKVYRARYKSTKNICALKFIEKNSHTNKELVNELDHMLSIESHENIIKFYGITYEIDKRDPNVVEYVLVLEYAGNGTLRDYLQQNSTKIEWELKVQFAIQLVEAVKWLHGHNIAHGDLHPNNILIHQLSEEDNNCSSKILKLADFGLSRRVIESSMSQTTSEVFGVIPYIDPQCFITEQSQNGNTRRYRKNKKSDIYSIGVILWEISSENQPFKNEDSASLPGRIRGGLREKPIADTPHEYYFDFLECWESLQDNRPSIEQVAMMFEDFIVQDIAEHDNFDIFDSSMVEEFIRNALGNINFNIKLDATAFGQDEMTRFVYNLYSTLSKLFNEGKSVKDIIINFITQNNKSKEEVFQWLLANNTHPRNICLLGLFYRWNIGTDENSVDILNLFVEAANKGDANAQYFVGRCYAEGLGGTDKDKKKAIEWYTMAAKNQCAAAEHMLGEYFYKLRRYNKAFLYLKRATENGNYKALNTLGLCYQRGQGTDTNAADGFRSFKRAALWGLPTSQYELGNCYEYGIGTGINLEEALKWYRKATEANSNYRIHQKRAEIKRSSNNYR</sequence>
<dbReference type="SUPFAM" id="SSF81901">
    <property type="entry name" value="HCP-like"/>
    <property type="match status" value="1"/>
</dbReference>
<evidence type="ECO:0000259" key="5">
    <source>
        <dbReference type="PROSITE" id="PS50011"/>
    </source>
</evidence>
<organism evidence="6 7">
    <name type="scientific">Gigaspora margarita</name>
    <dbReference type="NCBI Taxonomy" id="4874"/>
    <lineage>
        <taxon>Eukaryota</taxon>
        <taxon>Fungi</taxon>
        <taxon>Fungi incertae sedis</taxon>
        <taxon>Mucoromycota</taxon>
        <taxon>Glomeromycotina</taxon>
        <taxon>Glomeromycetes</taxon>
        <taxon>Diversisporales</taxon>
        <taxon>Gigasporaceae</taxon>
        <taxon>Gigaspora</taxon>
    </lineage>
</organism>
<gene>
    <name evidence="6" type="ORF">GMARGA_LOCUS3236</name>
</gene>